<reference evidence="2 3" key="1">
    <citation type="journal article" date="2018" name="Sci. Rep.">
        <title>Genomic signatures of local adaptation to the degree of environmental predictability in rotifers.</title>
        <authorList>
            <person name="Franch-Gras L."/>
            <person name="Hahn C."/>
            <person name="Garcia-Roger E.M."/>
            <person name="Carmona M.J."/>
            <person name="Serra M."/>
            <person name="Gomez A."/>
        </authorList>
    </citation>
    <scope>NUCLEOTIDE SEQUENCE [LARGE SCALE GENOMIC DNA]</scope>
    <source>
        <strain evidence="2">HYR1</strain>
    </source>
</reference>
<dbReference type="AlphaFoldDB" id="A0A3M7R2H7"/>
<proteinExistence type="predicted"/>
<gene>
    <name evidence="2" type="ORF">BpHYR1_036097</name>
</gene>
<evidence type="ECO:0000313" key="2">
    <source>
        <dbReference type="EMBL" id="RNA17783.1"/>
    </source>
</evidence>
<organism evidence="2 3">
    <name type="scientific">Brachionus plicatilis</name>
    <name type="common">Marine rotifer</name>
    <name type="synonym">Brachionus muelleri</name>
    <dbReference type="NCBI Taxonomy" id="10195"/>
    <lineage>
        <taxon>Eukaryota</taxon>
        <taxon>Metazoa</taxon>
        <taxon>Spiralia</taxon>
        <taxon>Gnathifera</taxon>
        <taxon>Rotifera</taxon>
        <taxon>Eurotatoria</taxon>
        <taxon>Monogononta</taxon>
        <taxon>Pseudotrocha</taxon>
        <taxon>Ploima</taxon>
        <taxon>Brachionidae</taxon>
        <taxon>Brachionus</taxon>
    </lineage>
</organism>
<accession>A0A3M7R2H7</accession>
<sequence length="66" mass="7843">MSYINDITQSNSSILNVNVKINDHNSDEMYRNETKWYGEQFRYQSNPRFSRSSTSKNEKGFVQKKT</sequence>
<feature type="region of interest" description="Disordered" evidence="1">
    <location>
        <begin position="47"/>
        <end position="66"/>
    </location>
</feature>
<name>A0A3M7R2H7_BRAPC</name>
<evidence type="ECO:0000313" key="3">
    <source>
        <dbReference type="Proteomes" id="UP000276133"/>
    </source>
</evidence>
<dbReference type="EMBL" id="REGN01004372">
    <property type="protein sequence ID" value="RNA17783.1"/>
    <property type="molecule type" value="Genomic_DNA"/>
</dbReference>
<protein>
    <submittedName>
        <fullName evidence="2">Uncharacterized protein</fullName>
    </submittedName>
</protein>
<feature type="compositionally biased region" description="Basic and acidic residues" evidence="1">
    <location>
        <begin position="56"/>
        <end position="66"/>
    </location>
</feature>
<keyword evidence="3" id="KW-1185">Reference proteome</keyword>
<dbReference type="Proteomes" id="UP000276133">
    <property type="component" value="Unassembled WGS sequence"/>
</dbReference>
<comment type="caution">
    <text evidence="2">The sequence shown here is derived from an EMBL/GenBank/DDBJ whole genome shotgun (WGS) entry which is preliminary data.</text>
</comment>
<evidence type="ECO:0000256" key="1">
    <source>
        <dbReference type="SAM" id="MobiDB-lite"/>
    </source>
</evidence>